<name>A0A371XBF2_9HYPH</name>
<sequence>MALCLGTPRADAAELLMFEQKGCPYCARFDAEIAPDYPDSRSGRIAPLRRVDIFDDRTGGYDEVQPAVFTPTFVLVDGAGREVGRLEGYPGRKYFYSEIEPMLERLPASEKRQTTGRVP</sequence>
<proteinExistence type="predicted"/>
<dbReference type="AlphaFoldDB" id="A0A371XBF2"/>
<dbReference type="Proteomes" id="UP000264310">
    <property type="component" value="Unassembled WGS sequence"/>
</dbReference>
<dbReference type="EMBL" id="QURL01000001">
    <property type="protein sequence ID" value="RFC66567.1"/>
    <property type="molecule type" value="Genomic_DNA"/>
</dbReference>
<feature type="domain" description="Thioredoxin-like fold" evidence="1">
    <location>
        <begin position="15"/>
        <end position="90"/>
    </location>
</feature>
<comment type="caution">
    <text evidence="2">The sequence shown here is derived from an EMBL/GenBank/DDBJ whole genome shotgun (WGS) entry which is preliminary data.</text>
</comment>
<gene>
    <name evidence="2" type="ORF">DYI37_02440</name>
</gene>
<organism evidence="2 3">
    <name type="scientific">Fulvimarina endophytica</name>
    <dbReference type="NCBI Taxonomy" id="2293836"/>
    <lineage>
        <taxon>Bacteria</taxon>
        <taxon>Pseudomonadati</taxon>
        <taxon>Pseudomonadota</taxon>
        <taxon>Alphaproteobacteria</taxon>
        <taxon>Hyphomicrobiales</taxon>
        <taxon>Aurantimonadaceae</taxon>
        <taxon>Fulvimarina</taxon>
    </lineage>
</organism>
<dbReference type="Pfam" id="PF13098">
    <property type="entry name" value="Thioredoxin_2"/>
    <property type="match status" value="1"/>
</dbReference>
<evidence type="ECO:0000313" key="2">
    <source>
        <dbReference type="EMBL" id="RFC66567.1"/>
    </source>
</evidence>
<dbReference type="Gene3D" id="3.40.30.10">
    <property type="entry name" value="Glutaredoxin"/>
    <property type="match status" value="1"/>
</dbReference>
<evidence type="ECO:0000313" key="3">
    <source>
        <dbReference type="Proteomes" id="UP000264310"/>
    </source>
</evidence>
<protein>
    <submittedName>
        <fullName evidence="2">Thioredoxin family protein</fullName>
    </submittedName>
</protein>
<evidence type="ECO:0000259" key="1">
    <source>
        <dbReference type="Pfam" id="PF13098"/>
    </source>
</evidence>
<dbReference type="SUPFAM" id="SSF52833">
    <property type="entry name" value="Thioredoxin-like"/>
    <property type="match status" value="1"/>
</dbReference>
<keyword evidence="3" id="KW-1185">Reference proteome</keyword>
<dbReference type="InterPro" id="IPR036249">
    <property type="entry name" value="Thioredoxin-like_sf"/>
</dbReference>
<dbReference type="OrthoDB" id="7362982at2"/>
<dbReference type="InterPro" id="IPR012336">
    <property type="entry name" value="Thioredoxin-like_fold"/>
</dbReference>
<reference evidence="2 3" key="1">
    <citation type="submission" date="2018-08" db="EMBL/GenBank/DDBJ databases">
        <title>Fulvimarina sp. 85, whole genome shotgun sequence.</title>
        <authorList>
            <person name="Tuo L."/>
        </authorList>
    </citation>
    <scope>NUCLEOTIDE SEQUENCE [LARGE SCALE GENOMIC DNA]</scope>
    <source>
        <strain evidence="2 3">85</strain>
    </source>
</reference>
<accession>A0A371XBF2</accession>